<organism evidence="2">
    <name type="scientific">Arundo donax</name>
    <name type="common">Giant reed</name>
    <name type="synonym">Donax arundinaceus</name>
    <dbReference type="NCBI Taxonomy" id="35708"/>
    <lineage>
        <taxon>Eukaryota</taxon>
        <taxon>Viridiplantae</taxon>
        <taxon>Streptophyta</taxon>
        <taxon>Embryophyta</taxon>
        <taxon>Tracheophyta</taxon>
        <taxon>Spermatophyta</taxon>
        <taxon>Magnoliopsida</taxon>
        <taxon>Liliopsida</taxon>
        <taxon>Poales</taxon>
        <taxon>Poaceae</taxon>
        <taxon>PACMAD clade</taxon>
        <taxon>Arundinoideae</taxon>
        <taxon>Arundineae</taxon>
        <taxon>Arundo</taxon>
    </lineage>
</organism>
<feature type="compositionally biased region" description="Basic residues" evidence="1">
    <location>
        <begin position="22"/>
        <end position="40"/>
    </location>
</feature>
<evidence type="ECO:0000256" key="1">
    <source>
        <dbReference type="SAM" id="MobiDB-lite"/>
    </source>
</evidence>
<protein>
    <submittedName>
        <fullName evidence="2">Uncharacterized protein</fullName>
    </submittedName>
</protein>
<accession>A0A0A8YFP2</accession>
<dbReference type="EMBL" id="GBRH01273347">
    <property type="protein sequence ID" value="JAD24548.1"/>
    <property type="molecule type" value="Transcribed_RNA"/>
</dbReference>
<proteinExistence type="predicted"/>
<feature type="compositionally biased region" description="Low complexity" evidence="1">
    <location>
        <begin position="44"/>
        <end position="57"/>
    </location>
</feature>
<feature type="compositionally biased region" description="Basic and acidic residues" evidence="1">
    <location>
        <begin position="88"/>
        <end position="99"/>
    </location>
</feature>
<feature type="region of interest" description="Disordered" evidence="1">
    <location>
        <begin position="16"/>
        <end position="151"/>
    </location>
</feature>
<reference evidence="2" key="2">
    <citation type="journal article" date="2015" name="Data Brief">
        <title>Shoot transcriptome of the giant reed, Arundo donax.</title>
        <authorList>
            <person name="Barrero R.A."/>
            <person name="Guerrero F.D."/>
            <person name="Moolhuijzen P."/>
            <person name="Goolsby J.A."/>
            <person name="Tidwell J."/>
            <person name="Bellgard S.E."/>
            <person name="Bellgard M.I."/>
        </authorList>
    </citation>
    <scope>NUCLEOTIDE SEQUENCE</scope>
    <source>
        <tissue evidence="2">Shoot tissue taken approximately 20 cm above the soil surface</tissue>
    </source>
</reference>
<name>A0A0A8YFP2_ARUDO</name>
<feature type="compositionally biased region" description="Basic residues" evidence="1">
    <location>
        <begin position="77"/>
        <end position="87"/>
    </location>
</feature>
<sequence length="170" mass="18971">MRQRAALDFVAATAERADGRRWRSGRRRLPSGGYTRRRARLPCQLASQAAAERQAYASDGRRRGMRAARRRPERDRLGRRRGRVGRGCRHERNPAKGDQIRPPSSIGMHAPAAPSSGRRAAPGAELAEGGSWSRAERQRRRPSWRSGGSQARRRLCTRVVYGCAASARCT</sequence>
<reference evidence="2" key="1">
    <citation type="submission" date="2014-09" db="EMBL/GenBank/DDBJ databases">
        <authorList>
            <person name="Magalhaes I.L.F."/>
            <person name="Oliveira U."/>
            <person name="Santos F.R."/>
            <person name="Vidigal T.H.D.A."/>
            <person name="Brescovit A.D."/>
            <person name="Santos A.J."/>
        </authorList>
    </citation>
    <scope>NUCLEOTIDE SEQUENCE</scope>
    <source>
        <tissue evidence="2">Shoot tissue taken approximately 20 cm above the soil surface</tissue>
    </source>
</reference>
<evidence type="ECO:0000313" key="2">
    <source>
        <dbReference type="EMBL" id="JAD24548.1"/>
    </source>
</evidence>
<dbReference type="AlphaFoldDB" id="A0A0A8YFP2"/>
<feature type="compositionally biased region" description="Low complexity" evidence="1">
    <location>
        <begin position="110"/>
        <end position="124"/>
    </location>
</feature>